<dbReference type="PANTHER" id="PTHR37816">
    <property type="entry name" value="YALI0E33011P"/>
    <property type="match status" value="1"/>
</dbReference>
<proteinExistence type="predicted"/>
<dbReference type="AlphaFoldDB" id="A0A6J4ISF0"/>
<gene>
    <name evidence="1" type="ORF">AVDCRST_MAG57-2514</name>
</gene>
<name>A0A6J4ISF0_9ACTN</name>
<reference evidence="1" key="1">
    <citation type="submission" date="2020-02" db="EMBL/GenBank/DDBJ databases">
        <authorList>
            <person name="Meier V. D."/>
        </authorList>
    </citation>
    <scope>NUCLEOTIDE SEQUENCE</scope>
    <source>
        <strain evidence="1">AVDCRST_MAG57</strain>
    </source>
</reference>
<evidence type="ECO:0000313" key="1">
    <source>
        <dbReference type="EMBL" id="CAA9258796.1"/>
    </source>
</evidence>
<evidence type="ECO:0008006" key="2">
    <source>
        <dbReference type="Google" id="ProtNLM"/>
    </source>
</evidence>
<accession>A0A6J4ISF0</accession>
<dbReference type="InterPro" id="IPR052922">
    <property type="entry name" value="Cytidylate_Kinase-2"/>
</dbReference>
<protein>
    <recommendedName>
        <fullName evidence="2">Adenylate kinase</fullName>
    </recommendedName>
</protein>
<dbReference type="Gene3D" id="3.40.50.300">
    <property type="entry name" value="P-loop containing nucleotide triphosphate hydrolases"/>
    <property type="match status" value="1"/>
</dbReference>
<dbReference type="EMBL" id="CADCTI010000207">
    <property type="protein sequence ID" value="CAA9258796.1"/>
    <property type="molecule type" value="Genomic_DNA"/>
</dbReference>
<dbReference type="InterPro" id="IPR027417">
    <property type="entry name" value="P-loop_NTPase"/>
</dbReference>
<dbReference type="SUPFAM" id="SSF52540">
    <property type="entry name" value="P-loop containing nucleoside triphosphate hydrolases"/>
    <property type="match status" value="1"/>
</dbReference>
<dbReference type="PANTHER" id="PTHR37816:SF1">
    <property type="entry name" value="TOXIN"/>
    <property type="match status" value="1"/>
</dbReference>
<sequence length="194" mass="21365">MPPTRGTQAVPPRLPRGTRRVLVAGSSGAGKTTLARALAVALDVQHVELDALFHGPGWVPRPQFADDVAAMLAGGRWVTEYQYPEVQTLLLSQAQAVVWLDHTFPLVATRLLRRSVLRAVTRRPLYNGNVERAATWVRASHPLRVVLSRQFLATRRRNELAFAAAATQGVLVIRLRGARAARQWLAEQARTLGS</sequence>
<organism evidence="1">
    <name type="scientific">uncultured Blastococcus sp</name>
    <dbReference type="NCBI Taxonomy" id="217144"/>
    <lineage>
        <taxon>Bacteria</taxon>
        <taxon>Bacillati</taxon>
        <taxon>Actinomycetota</taxon>
        <taxon>Actinomycetes</taxon>
        <taxon>Geodermatophilales</taxon>
        <taxon>Geodermatophilaceae</taxon>
        <taxon>Blastococcus</taxon>
        <taxon>environmental samples</taxon>
    </lineage>
</organism>